<feature type="region of interest" description="Disordered" evidence="1">
    <location>
        <begin position="21"/>
        <end position="78"/>
    </location>
</feature>
<accession>A0A085W419</accession>
<keyword evidence="4" id="KW-1185">Reference proteome</keyword>
<protein>
    <recommendedName>
        <fullName evidence="5">Outer membrane protein beta-barrel domain-containing protein</fullName>
    </recommendedName>
</protein>
<name>A0A085W419_9BACT</name>
<dbReference type="Proteomes" id="UP000028725">
    <property type="component" value="Unassembled WGS sequence"/>
</dbReference>
<dbReference type="AlphaFoldDB" id="A0A085W419"/>
<sequence>MSSLRNVLVAAAVIGLSFSSSEAEARFGKRSSSTEEKKSKVHDATAVGEESSSSDSDDDDAGGSTSYSPPPRRSEPGNAVGAFFTLLEILADTPSPQTYETYEVTSTRVPATVSELPETASTSTVAATPSEKLGSNVRLGVDAASVGGGTGISLFLAFEGERMGMDVRGTELTLPTDDGTAGSDSIKLANLHLTYAVVARENLRVRIEGGLSGAQAPDLSVAAPSFAVSLEGCLLPMVDVELRAQATPFPYQQLDAQAALALRLQALVVRGGWRALYLNDNGMVEGEAHSDAFGGPFLGAGFTF</sequence>
<feature type="compositionally biased region" description="Basic and acidic residues" evidence="1">
    <location>
        <begin position="23"/>
        <end position="43"/>
    </location>
</feature>
<evidence type="ECO:0000256" key="1">
    <source>
        <dbReference type="SAM" id="MobiDB-lite"/>
    </source>
</evidence>
<keyword evidence="2" id="KW-0732">Signal</keyword>
<gene>
    <name evidence="3" type="ORF">DB31_4142</name>
</gene>
<dbReference type="RefSeq" id="WP_044197610.1">
    <property type="nucleotide sequence ID" value="NZ_JMCB01000022.1"/>
</dbReference>
<evidence type="ECO:0008006" key="5">
    <source>
        <dbReference type="Google" id="ProtNLM"/>
    </source>
</evidence>
<reference evidence="3 4" key="1">
    <citation type="submission" date="2014-04" db="EMBL/GenBank/DDBJ databases">
        <title>Genome assembly of Hyalangium minutum DSM 14724.</title>
        <authorList>
            <person name="Sharma G."/>
            <person name="Subramanian S."/>
        </authorList>
    </citation>
    <scope>NUCLEOTIDE SEQUENCE [LARGE SCALE GENOMIC DNA]</scope>
    <source>
        <strain evidence="3 4">DSM 14724</strain>
    </source>
</reference>
<evidence type="ECO:0000313" key="3">
    <source>
        <dbReference type="EMBL" id="KFE62432.1"/>
    </source>
</evidence>
<dbReference type="STRING" id="394096.DB31_4142"/>
<comment type="caution">
    <text evidence="3">The sequence shown here is derived from an EMBL/GenBank/DDBJ whole genome shotgun (WGS) entry which is preliminary data.</text>
</comment>
<feature type="signal peptide" evidence="2">
    <location>
        <begin position="1"/>
        <end position="25"/>
    </location>
</feature>
<evidence type="ECO:0000256" key="2">
    <source>
        <dbReference type="SAM" id="SignalP"/>
    </source>
</evidence>
<evidence type="ECO:0000313" key="4">
    <source>
        <dbReference type="Proteomes" id="UP000028725"/>
    </source>
</evidence>
<dbReference type="PATRIC" id="fig|394096.3.peg.7876"/>
<feature type="chain" id="PRO_5001799230" description="Outer membrane protein beta-barrel domain-containing protein" evidence="2">
    <location>
        <begin position="26"/>
        <end position="304"/>
    </location>
</feature>
<proteinExistence type="predicted"/>
<dbReference type="EMBL" id="JMCB01000022">
    <property type="protein sequence ID" value="KFE62432.1"/>
    <property type="molecule type" value="Genomic_DNA"/>
</dbReference>
<dbReference type="OrthoDB" id="5518777at2"/>
<organism evidence="3 4">
    <name type="scientific">Hyalangium minutum</name>
    <dbReference type="NCBI Taxonomy" id="394096"/>
    <lineage>
        <taxon>Bacteria</taxon>
        <taxon>Pseudomonadati</taxon>
        <taxon>Myxococcota</taxon>
        <taxon>Myxococcia</taxon>
        <taxon>Myxococcales</taxon>
        <taxon>Cystobacterineae</taxon>
        <taxon>Archangiaceae</taxon>
        <taxon>Hyalangium</taxon>
    </lineage>
</organism>